<dbReference type="AlphaFoldDB" id="A0A7W6IPI4"/>
<gene>
    <name evidence="1" type="ORF">GGR20_002514</name>
</gene>
<sequence length="84" mass="9224">MACSGTNVSMPALGELVLAGVQDRLLPPDRLAQILEALVARKRRFAANVDDRLEALNAEWSKVESALRTFISWSRPANLARTTC</sequence>
<protein>
    <submittedName>
        <fullName evidence="1">Uncharacterized protein</fullName>
    </submittedName>
</protein>
<evidence type="ECO:0000313" key="1">
    <source>
        <dbReference type="EMBL" id="MBB4052866.1"/>
    </source>
</evidence>
<evidence type="ECO:0000313" key="2">
    <source>
        <dbReference type="Proteomes" id="UP000547011"/>
    </source>
</evidence>
<accession>A0A7W6IPI4</accession>
<comment type="caution">
    <text evidence="1">The sequence shown here is derived from an EMBL/GenBank/DDBJ whole genome shotgun (WGS) entry which is preliminary data.</text>
</comment>
<dbReference type="EMBL" id="JACIEW010000005">
    <property type="protein sequence ID" value="MBB4052866.1"/>
    <property type="molecule type" value="Genomic_DNA"/>
</dbReference>
<name>A0A7W6IPI4_9HYPH</name>
<reference evidence="1 2" key="1">
    <citation type="submission" date="2020-08" db="EMBL/GenBank/DDBJ databases">
        <title>Genomic Encyclopedia of Type Strains, Phase IV (KMG-IV): sequencing the most valuable type-strain genomes for metagenomic binning, comparative biology and taxonomic classification.</title>
        <authorList>
            <person name="Goeker M."/>
        </authorList>
    </citation>
    <scope>NUCLEOTIDE SEQUENCE [LARGE SCALE GENOMIC DNA]</scope>
    <source>
        <strain evidence="1 2">DSM 23447</strain>
    </source>
</reference>
<keyword evidence="2" id="KW-1185">Reference proteome</keyword>
<organism evidence="1 2">
    <name type="scientific">Devosia subaequoris</name>
    <dbReference type="NCBI Taxonomy" id="395930"/>
    <lineage>
        <taxon>Bacteria</taxon>
        <taxon>Pseudomonadati</taxon>
        <taxon>Pseudomonadota</taxon>
        <taxon>Alphaproteobacteria</taxon>
        <taxon>Hyphomicrobiales</taxon>
        <taxon>Devosiaceae</taxon>
        <taxon>Devosia</taxon>
    </lineage>
</organism>
<dbReference type="Proteomes" id="UP000547011">
    <property type="component" value="Unassembled WGS sequence"/>
</dbReference>
<proteinExistence type="predicted"/>